<dbReference type="GeneID" id="36377366"/>
<keyword evidence="3" id="KW-1185">Reference proteome</keyword>
<reference evidence="4" key="2">
    <citation type="submission" date="2020-12" db="UniProtKB">
        <authorList>
            <consortium name="WormBaseParasite"/>
        </authorList>
    </citation>
    <scope>IDENTIFICATION</scope>
</reference>
<protein>
    <submittedName>
        <fullName evidence="2 4">Uncharacterized protein</fullName>
    </submittedName>
</protein>
<feature type="signal peptide" evidence="1">
    <location>
        <begin position="1"/>
        <end position="19"/>
    </location>
</feature>
<keyword evidence="1" id="KW-0732">Signal</keyword>
<gene>
    <name evidence="2 4 5" type="ORF">SRAE_1000325400</name>
</gene>
<name>A0A090L5C1_STRRB</name>
<reference evidence="2 3" key="1">
    <citation type="submission" date="2014-09" db="EMBL/GenBank/DDBJ databases">
        <authorList>
            <person name="Martin A.A."/>
        </authorList>
    </citation>
    <scope>NUCLEOTIDE SEQUENCE</scope>
    <source>
        <strain evidence="3">ED321</strain>
        <strain evidence="2">ED321 Heterogonic</strain>
    </source>
</reference>
<dbReference type="WormBase" id="SRAE_1000325400">
    <property type="protein sequence ID" value="SRP07432"/>
    <property type="gene ID" value="WBGene00259871"/>
</dbReference>
<evidence type="ECO:0000256" key="1">
    <source>
        <dbReference type="SAM" id="SignalP"/>
    </source>
</evidence>
<evidence type="ECO:0000313" key="4">
    <source>
        <dbReference type="WBParaSite" id="SRAE_1000325400.1"/>
    </source>
</evidence>
<evidence type="ECO:0000313" key="3">
    <source>
        <dbReference type="Proteomes" id="UP000035682"/>
    </source>
</evidence>
<proteinExistence type="predicted"/>
<dbReference type="RefSeq" id="XP_024504202.1">
    <property type="nucleotide sequence ID" value="XM_024650423.1"/>
</dbReference>
<accession>A0A090L5C1</accession>
<dbReference type="WBParaSite" id="SRAE_1000325400.1">
    <property type="protein sequence ID" value="SRAE_1000325400.1"/>
    <property type="gene ID" value="WBGene00259871"/>
</dbReference>
<evidence type="ECO:0000313" key="2">
    <source>
        <dbReference type="EMBL" id="CEF65001.1"/>
    </source>
</evidence>
<dbReference type="CTD" id="36377366"/>
<sequence length="524" mass="62204">MVIIFINFLLLYNFILTNQEYIKIIKYPKILWKFEKAVGYEIFNRNLTIQEIDKNNYIVENPETEICRKSFNVNGNMKGKCERGGSSGEKFNEIIETYKKNYLVFKCEVIVYGNSENKNLQTDNFSISLTIQPKEKEVYVHKKNSTENFYIKCHKNPIIKAEKTTLFDDYNNGLQGTTEYLVTDEDIWIEIYFFQLKKEILENIKVICYYEYEKYRDIGKIEITHTFEITNVDGVSIENDKWESFRPKVIEEVNFECDLIGKYYSMRSSIWLKQLYVDKGIKVKDPQWKQVAKHGDPDFEFSSTRLVTKIRLKKDSMEGMPNNVHSVWRLAFFTNAQDDIQCLLTFATPLTEGSDEKINIIKSVNDSMPVEMSCGEINNLPFKWYHEDKLIEEEKINSENSPYSSISNKLILKGCNEITMGSYMIFSQSDPSIFCHFSYECVDKYYRIEDLEKMYKDKINSYKDPKTLYNTKFEEYGIDKNDDPYLIYRPSNKINEKWLFIWKNPLNIISIIIYTKIYLVNYYF</sequence>
<feature type="chain" id="PRO_5015030468" evidence="1">
    <location>
        <begin position="20"/>
        <end position="524"/>
    </location>
</feature>
<dbReference type="OrthoDB" id="767661at2759"/>
<dbReference type="EMBL" id="LN609528">
    <property type="protein sequence ID" value="CEF65001.1"/>
    <property type="molecule type" value="Genomic_DNA"/>
</dbReference>
<evidence type="ECO:0000313" key="5">
    <source>
        <dbReference type="WormBase" id="SRAE_1000325400"/>
    </source>
</evidence>
<dbReference type="AlphaFoldDB" id="A0A090L5C1"/>
<dbReference type="Proteomes" id="UP000035682">
    <property type="component" value="Unplaced"/>
</dbReference>
<organism evidence="2">
    <name type="scientific">Strongyloides ratti</name>
    <name type="common">Parasitic roundworm</name>
    <dbReference type="NCBI Taxonomy" id="34506"/>
    <lineage>
        <taxon>Eukaryota</taxon>
        <taxon>Metazoa</taxon>
        <taxon>Ecdysozoa</taxon>
        <taxon>Nematoda</taxon>
        <taxon>Chromadorea</taxon>
        <taxon>Rhabditida</taxon>
        <taxon>Tylenchina</taxon>
        <taxon>Panagrolaimomorpha</taxon>
        <taxon>Strongyloidoidea</taxon>
        <taxon>Strongyloididae</taxon>
        <taxon>Strongyloides</taxon>
    </lineage>
</organism>